<dbReference type="GO" id="GO:0004722">
    <property type="term" value="F:protein serine/threonine phosphatase activity"/>
    <property type="evidence" value="ECO:0007669"/>
    <property type="project" value="UniProtKB-EC"/>
</dbReference>
<reference evidence="11" key="1">
    <citation type="submission" date="2017-11" db="EMBL/GenBank/DDBJ databases">
        <title>The sensing device of the deep-sea amphipod.</title>
        <authorList>
            <person name="Kobayashi H."/>
            <person name="Nagahama T."/>
            <person name="Arai W."/>
            <person name="Sasagawa Y."/>
            <person name="Umeda M."/>
            <person name="Hayashi T."/>
            <person name="Nikaido I."/>
            <person name="Watanabe H."/>
            <person name="Oguri K."/>
            <person name="Kitazato H."/>
            <person name="Fujioka K."/>
            <person name="Kido Y."/>
            <person name="Takami H."/>
        </authorList>
    </citation>
    <scope>NUCLEOTIDE SEQUENCE</scope>
    <source>
        <tissue evidence="11">Whole body</tissue>
    </source>
</reference>
<feature type="compositionally biased region" description="Basic and acidic residues" evidence="8">
    <location>
        <begin position="183"/>
        <end position="205"/>
    </location>
</feature>
<dbReference type="EMBL" id="IACT01001220">
    <property type="protein sequence ID" value="LAC20580.1"/>
    <property type="molecule type" value="mRNA"/>
</dbReference>
<comment type="catalytic activity">
    <reaction evidence="7">
        <text>O-phospho-L-threonyl-[protein] + H2O = L-threonyl-[protein] + phosphate</text>
        <dbReference type="Rhea" id="RHEA:47004"/>
        <dbReference type="Rhea" id="RHEA-COMP:11060"/>
        <dbReference type="Rhea" id="RHEA-COMP:11605"/>
        <dbReference type="ChEBI" id="CHEBI:15377"/>
        <dbReference type="ChEBI" id="CHEBI:30013"/>
        <dbReference type="ChEBI" id="CHEBI:43474"/>
        <dbReference type="ChEBI" id="CHEBI:61977"/>
        <dbReference type="EC" id="3.1.3.16"/>
    </reaction>
</comment>
<keyword evidence="4 7" id="KW-0460">Magnesium</keyword>
<name>A0A2P2HYR4_9CRUS</name>
<evidence type="ECO:0000313" key="10">
    <source>
        <dbReference type="EMBL" id="LAB66915.1"/>
    </source>
</evidence>
<dbReference type="SUPFAM" id="SSF81606">
    <property type="entry name" value="PP2C-like"/>
    <property type="match status" value="1"/>
</dbReference>
<reference evidence="10" key="2">
    <citation type="journal article" date="2018" name="Biosci. Biotechnol. Biochem.">
        <title>Polysaccharide hydrolase of the hadal zone amphipods Hirondellea gigas.</title>
        <authorList>
            <person name="Kobayashi H."/>
            <person name="Nagahama T."/>
            <person name="Arai W."/>
            <person name="Sasagawa Y."/>
            <person name="Umeda M."/>
            <person name="Hayashi T."/>
            <person name="Nikaido I."/>
            <person name="Watanabe H."/>
            <person name="Oguri K."/>
            <person name="Kitazato H."/>
            <person name="Fujioka K."/>
            <person name="Kido Y."/>
            <person name="Takami H."/>
        </authorList>
    </citation>
    <scope>NUCLEOTIDE SEQUENCE</scope>
    <source>
        <tissue evidence="10">Whole body</tissue>
    </source>
</reference>
<evidence type="ECO:0000256" key="3">
    <source>
        <dbReference type="ARBA" id="ARBA00006702"/>
    </source>
</evidence>
<dbReference type="EMBL" id="IACF01001201">
    <property type="protein sequence ID" value="LAB66915.1"/>
    <property type="molecule type" value="mRNA"/>
</dbReference>
<sequence>MQTLVSYGRLLSRAIANGVFSVSSSGSASSSVPNSQQQSVSNSSPSTSSICQSARKRIRLLTAVSGFPKNQGPDRVRPGKFGDDAYFVARHQLGEVIGVADGVGGWRAWGIDPGEFSHTLMQSCERLVSSSTFSPTAPTALLAKAYAELEHSKHHILGSSTACLVMVRGTSCSKSSSNSNGTSDHDSTCSSSREQEHSRGGEREAAVSGILSSANIGDSGYLVVRGGHVVHRSHEQQHYFNTPFQLSLPPPGTSGHVLSDSPSSADTREFEVEAGDILLVATDGVFDNLPVPNILQLLQQVEGTSDLADLQTAANLIAQQARQHAFDEDYMSPFALSAIKNGINTRGGKPDDITVILAAVLG</sequence>
<feature type="region of interest" description="Disordered" evidence="8">
    <location>
        <begin position="172"/>
        <end position="205"/>
    </location>
</feature>
<evidence type="ECO:0000256" key="7">
    <source>
        <dbReference type="RuleBase" id="RU366020"/>
    </source>
</evidence>
<evidence type="ECO:0000256" key="1">
    <source>
        <dbReference type="ARBA" id="ARBA00001936"/>
    </source>
</evidence>
<feature type="compositionally biased region" description="Low complexity" evidence="8">
    <location>
        <begin position="172"/>
        <end position="182"/>
    </location>
</feature>
<dbReference type="Gene3D" id="3.60.40.10">
    <property type="entry name" value="PPM-type phosphatase domain"/>
    <property type="match status" value="1"/>
</dbReference>
<dbReference type="InterPro" id="IPR036457">
    <property type="entry name" value="PPM-type-like_dom_sf"/>
</dbReference>
<dbReference type="SMART" id="SM00331">
    <property type="entry name" value="PP2C_SIG"/>
    <property type="match status" value="1"/>
</dbReference>
<dbReference type="EC" id="3.1.3.16" evidence="7"/>
<comment type="cofactor">
    <cofactor evidence="2 7">
        <name>Mg(2+)</name>
        <dbReference type="ChEBI" id="CHEBI:18420"/>
    </cofactor>
</comment>
<organism evidence="10">
    <name type="scientific">Hirondellea gigas</name>
    <dbReference type="NCBI Taxonomy" id="1518452"/>
    <lineage>
        <taxon>Eukaryota</taxon>
        <taxon>Metazoa</taxon>
        <taxon>Ecdysozoa</taxon>
        <taxon>Arthropoda</taxon>
        <taxon>Crustacea</taxon>
        <taxon>Multicrustacea</taxon>
        <taxon>Malacostraca</taxon>
        <taxon>Eumalacostraca</taxon>
        <taxon>Peracarida</taxon>
        <taxon>Amphipoda</taxon>
        <taxon>Amphilochidea</taxon>
        <taxon>Lysianassida</taxon>
        <taxon>Lysianassidira</taxon>
        <taxon>Lysianassoidea</taxon>
        <taxon>Lysianassidae</taxon>
        <taxon>Hirondellea</taxon>
    </lineage>
</organism>
<feature type="region of interest" description="Disordered" evidence="8">
    <location>
        <begin position="26"/>
        <end position="48"/>
    </location>
</feature>
<dbReference type="PROSITE" id="PS51746">
    <property type="entry name" value="PPM_2"/>
    <property type="match status" value="1"/>
</dbReference>
<evidence type="ECO:0000256" key="4">
    <source>
        <dbReference type="ARBA" id="ARBA00022842"/>
    </source>
</evidence>
<evidence type="ECO:0000313" key="11">
    <source>
        <dbReference type="EMBL" id="LAC20580.1"/>
    </source>
</evidence>
<protein>
    <recommendedName>
        <fullName evidence="7">Protein phosphatase</fullName>
        <ecNumber evidence="7">3.1.3.16</ecNumber>
    </recommendedName>
</protein>
<dbReference type="AlphaFoldDB" id="A0A2P2HYR4"/>
<comment type="catalytic activity">
    <reaction evidence="7">
        <text>O-phospho-L-seryl-[protein] + H2O = L-seryl-[protein] + phosphate</text>
        <dbReference type="Rhea" id="RHEA:20629"/>
        <dbReference type="Rhea" id="RHEA-COMP:9863"/>
        <dbReference type="Rhea" id="RHEA-COMP:11604"/>
        <dbReference type="ChEBI" id="CHEBI:15377"/>
        <dbReference type="ChEBI" id="CHEBI:29999"/>
        <dbReference type="ChEBI" id="CHEBI:43474"/>
        <dbReference type="ChEBI" id="CHEBI:83421"/>
        <dbReference type="EC" id="3.1.3.16"/>
    </reaction>
</comment>
<dbReference type="PANTHER" id="PTHR12320:SF1">
    <property type="entry name" value="PROTEIN PHOSPHATASE PTC7 HOMOLOG"/>
    <property type="match status" value="1"/>
</dbReference>
<feature type="domain" description="PPM-type phosphatase" evidence="9">
    <location>
        <begin position="64"/>
        <end position="360"/>
    </location>
</feature>
<dbReference type="GO" id="GO:0005739">
    <property type="term" value="C:mitochondrion"/>
    <property type="evidence" value="ECO:0007669"/>
    <property type="project" value="TreeGrafter"/>
</dbReference>
<dbReference type="PANTHER" id="PTHR12320">
    <property type="entry name" value="PROTEIN PHOSPHATASE 2C"/>
    <property type="match status" value="1"/>
</dbReference>
<evidence type="ECO:0000256" key="6">
    <source>
        <dbReference type="ARBA" id="ARBA00023211"/>
    </source>
</evidence>
<dbReference type="InterPro" id="IPR001932">
    <property type="entry name" value="PPM-type_phosphatase-like_dom"/>
</dbReference>
<dbReference type="InterPro" id="IPR039123">
    <property type="entry name" value="PPTC7"/>
</dbReference>
<keyword evidence="5 7" id="KW-0904">Protein phosphatase</keyword>
<evidence type="ECO:0000256" key="5">
    <source>
        <dbReference type="ARBA" id="ARBA00022912"/>
    </source>
</evidence>
<evidence type="ECO:0000256" key="8">
    <source>
        <dbReference type="SAM" id="MobiDB-lite"/>
    </source>
</evidence>
<comment type="cofactor">
    <cofactor evidence="1 7">
        <name>Mn(2+)</name>
        <dbReference type="ChEBI" id="CHEBI:29035"/>
    </cofactor>
</comment>
<evidence type="ECO:0000259" key="9">
    <source>
        <dbReference type="PROSITE" id="PS51746"/>
    </source>
</evidence>
<comment type="similarity">
    <text evidence="3 7">Belongs to the PP2C family.</text>
</comment>
<dbReference type="GO" id="GO:0046872">
    <property type="term" value="F:metal ion binding"/>
    <property type="evidence" value="ECO:0007669"/>
    <property type="project" value="UniProtKB-UniRule"/>
</dbReference>
<dbReference type="SMART" id="SM00332">
    <property type="entry name" value="PP2Cc"/>
    <property type="match status" value="1"/>
</dbReference>
<keyword evidence="6 7" id="KW-0464">Manganese</keyword>
<evidence type="ECO:0000256" key="2">
    <source>
        <dbReference type="ARBA" id="ARBA00001946"/>
    </source>
</evidence>
<keyword evidence="7" id="KW-0479">Metal-binding</keyword>
<accession>A0A2P2HYR4</accession>
<keyword evidence="7" id="KW-0378">Hydrolase</keyword>
<proteinExistence type="evidence at transcript level"/>